<dbReference type="PANTHER" id="PTHR43312">
    <property type="entry name" value="D-THREO-ALDOSE 1-DEHYDROGENASE"/>
    <property type="match status" value="1"/>
</dbReference>
<proteinExistence type="predicted"/>
<dbReference type="PANTHER" id="PTHR43312:SF1">
    <property type="entry name" value="NADP-DEPENDENT OXIDOREDUCTASE DOMAIN-CONTAINING PROTEIN"/>
    <property type="match status" value="1"/>
</dbReference>
<dbReference type="InterPro" id="IPR020471">
    <property type="entry name" value="AKR"/>
</dbReference>
<sequence>MNYKQLGKSDLRISEIAFGCMSLGNDQAANNRLLHRALERGINFFDTADLYDKGANEETVGKAFAGMRERVIIATKVGNQWRPDGSGWDWNPTKSYILQAVEESLRRLQTDYIDLYQLHGGTINDPIEETIEAFELLKQQGKIRQYGISSIRPNVIREFVKRSHIASVMLQYSLLDRRPEEEVLELLQAQGIGVLARGSLAQGLLAGKQAKPYLGYTLEQVQQAAESIRTLAGTERKAAEVAVSYTLHHPAVSAAVLGIRTEEQLEDALLVAQAARLKPGEIEMLQEALPANRYTDHR</sequence>
<dbReference type="InterPro" id="IPR023210">
    <property type="entry name" value="NADP_OxRdtase_dom"/>
</dbReference>
<name>A0A2U1AUW5_9BACT</name>
<dbReference type="AlphaFoldDB" id="A0A2U1AUW5"/>
<dbReference type="GO" id="GO:0016491">
    <property type="term" value="F:oxidoreductase activity"/>
    <property type="evidence" value="ECO:0007669"/>
    <property type="project" value="InterPro"/>
</dbReference>
<dbReference type="InterPro" id="IPR053135">
    <property type="entry name" value="AKR2_Oxidoreductase"/>
</dbReference>
<dbReference type="RefSeq" id="WP_116543956.1">
    <property type="nucleotide sequence ID" value="NZ_QEKI01000008.1"/>
</dbReference>
<evidence type="ECO:0000259" key="1">
    <source>
        <dbReference type="Pfam" id="PF00248"/>
    </source>
</evidence>
<feature type="domain" description="NADP-dependent oxidoreductase" evidence="1">
    <location>
        <begin position="15"/>
        <end position="288"/>
    </location>
</feature>
<keyword evidence="3" id="KW-1185">Reference proteome</keyword>
<organism evidence="2 3">
    <name type="scientific">Pontibacter virosus</name>
    <dbReference type="NCBI Taxonomy" id="1765052"/>
    <lineage>
        <taxon>Bacteria</taxon>
        <taxon>Pseudomonadati</taxon>
        <taxon>Bacteroidota</taxon>
        <taxon>Cytophagia</taxon>
        <taxon>Cytophagales</taxon>
        <taxon>Hymenobacteraceae</taxon>
        <taxon>Pontibacter</taxon>
    </lineage>
</organism>
<dbReference type="InterPro" id="IPR036812">
    <property type="entry name" value="NAD(P)_OxRdtase_dom_sf"/>
</dbReference>
<dbReference type="Gene3D" id="3.20.20.100">
    <property type="entry name" value="NADP-dependent oxidoreductase domain"/>
    <property type="match status" value="1"/>
</dbReference>
<reference evidence="2 3" key="1">
    <citation type="submission" date="2018-04" db="EMBL/GenBank/DDBJ databases">
        <title>Genomic Encyclopedia of Type Strains, Phase IV (KMG-IV): sequencing the most valuable type-strain genomes for metagenomic binning, comparative biology and taxonomic classification.</title>
        <authorList>
            <person name="Goeker M."/>
        </authorList>
    </citation>
    <scope>NUCLEOTIDE SEQUENCE [LARGE SCALE GENOMIC DNA]</scope>
    <source>
        <strain evidence="2 3">DSM 100231</strain>
    </source>
</reference>
<dbReference type="CDD" id="cd19086">
    <property type="entry name" value="AKR_AKR11C1"/>
    <property type="match status" value="1"/>
</dbReference>
<comment type="caution">
    <text evidence="2">The sequence shown here is derived from an EMBL/GenBank/DDBJ whole genome shotgun (WGS) entry which is preliminary data.</text>
</comment>
<dbReference type="PRINTS" id="PR00069">
    <property type="entry name" value="ALDKETRDTASE"/>
</dbReference>
<protein>
    <submittedName>
        <fullName evidence="2">Aryl-alcohol dehydrogenase-like predicted oxidoreductase</fullName>
    </submittedName>
</protein>
<dbReference type="Proteomes" id="UP000245466">
    <property type="component" value="Unassembled WGS sequence"/>
</dbReference>
<dbReference type="SUPFAM" id="SSF51430">
    <property type="entry name" value="NAD(P)-linked oxidoreductase"/>
    <property type="match status" value="1"/>
</dbReference>
<evidence type="ECO:0000313" key="3">
    <source>
        <dbReference type="Proteomes" id="UP000245466"/>
    </source>
</evidence>
<dbReference type="OrthoDB" id="9773828at2"/>
<accession>A0A2U1AUW5</accession>
<evidence type="ECO:0000313" key="2">
    <source>
        <dbReference type="EMBL" id="PVY40229.1"/>
    </source>
</evidence>
<dbReference type="Pfam" id="PF00248">
    <property type="entry name" value="Aldo_ket_red"/>
    <property type="match status" value="1"/>
</dbReference>
<dbReference type="EMBL" id="QEKI01000008">
    <property type="protein sequence ID" value="PVY40229.1"/>
    <property type="molecule type" value="Genomic_DNA"/>
</dbReference>
<gene>
    <name evidence="2" type="ORF">C8E01_108123</name>
</gene>